<dbReference type="PANTHER" id="PTHR42949">
    <property type="entry name" value="ANAEROBIC GLYCEROL-3-PHOSPHATE DEHYDROGENASE SUBUNIT B"/>
    <property type="match status" value="1"/>
</dbReference>
<dbReference type="PIRSF" id="PIRSF037495">
    <property type="entry name" value="Opine_OX_OoxA/HcnB"/>
    <property type="match status" value="1"/>
</dbReference>
<feature type="domain" description="FAD/NAD(P)-binding" evidence="3">
    <location>
        <begin position="4"/>
        <end position="328"/>
    </location>
</feature>
<evidence type="ECO:0000259" key="3">
    <source>
        <dbReference type="Pfam" id="PF07992"/>
    </source>
</evidence>
<evidence type="ECO:0000313" key="5">
    <source>
        <dbReference type="Proteomes" id="UP000198688"/>
    </source>
</evidence>
<evidence type="ECO:0000256" key="1">
    <source>
        <dbReference type="ARBA" id="ARBA00023002"/>
    </source>
</evidence>
<dbReference type="OrthoDB" id="9801699at2"/>
<dbReference type="InterPro" id="IPR041854">
    <property type="entry name" value="BFD-like_2Fe2S-bd_dom_sf"/>
</dbReference>
<dbReference type="InterPro" id="IPR036188">
    <property type="entry name" value="FAD/NAD-bd_sf"/>
</dbReference>
<dbReference type="InterPro" id="IPR051691">
    <property type="entry name" value="Metab_Enz_Cyan_OpOx_G3PDH"/>
</dbReference>
<accession>A0A1H1VZI0</accession>
<protein>
    <submittedName>
        <fullName evidence="4">Thioredoxin reductase</fullName>
    </submittedName>
</protein>
<dbReference type="InterPro" id="IPR023753">
    <property type="entry name" value="FAD/NAD-binding_dom"/>
</dbReference>
<feature type="domain" description="BFD-like [2Fe-2S]-binding" evidence="2">
    <location>
        <begin position="380"/>
        <end position="432"/>
    </location>
</feature>
<gene>
    <name evidence="4" type="ORF">SAMN04489716_1932</name>
</gene>
<dbReference type="Pfam" id="PF04324">
    <property type="entry name" value="Fer2_BFD"/>
    <property type="match status" value="1"/>
</dbReference>
<dbReference type="Gene3D" id="3.40.50.720">
    <property type="entry name" value="NAD(P)-binding Rossmann-like Domain"/>
    <property type="match status" value="1"/>
</dbReference>
<dbReference type="Gene3D" id="1.10.10.1100">
    <property type="entry name" value="BFD-like [2Fe-2S]-binding domain"/>
    <property type="match status" value="1"/>
</dbReference>
<sequence>MPETVVVIGGGPAGMAATLAARRRGARVVLIEAGDDVGGQYWRHLPDSRATADEHTLHHGWEKFRTMRSAVRDDPGVELILNGHVWSVDRRDGQPPLVHVMIGAADGQRRVARTFVPSALVIATGAHERTLPFPGWDLPGVFTAGAAQALAKGERVTVGKNVLVAGAGPFLLPVVSSLVRVGARVAGVVEAAGWAQISQGWGTRGWRLAQANAKAAELVGYVADLAKHRIPYRVASAVIAAHGTDRVEEVTVARLNPDWSPIPGTETRIVTDALCVSHGFVPRTELAISAGCALAGDMVETDRNQQTSVPGVFSAGELTGIGGVDLALAEGEIAGAAAAGRQPPPAAVRRRAVFREFAGRLEAAHGIRPGWQAWVDDTTVVCRCEDVTAGELRDTARMTGSRGLRSLKLTTRAGLGICQGRTCGRSAEEILEQAVPGPDGLLDAGRTANRPLAVPLRLGELAITGEDAG</sequence>
<dbReference type="PANTHER" id="PTHR42949:SF3">
    <property type="entry name" value="ANAEROBIC GLYCEROL-3-PHOSPHATE DEHYDROGENASE SUBUNIT B"/>
    <property type="match status" value="1"/>
</dbReference>
<evidence type="ECO:0000313" key="4">
    <source>
        <dbReference type="EMBL" id="SDS90145.1"/>
    </source>
</evidence>
<dbReference type="GO" id="GO:0016491">
    <property type="term" value="F:oxidoreductase activity"/>
    <property type="evidence" value="ECO:0007669"/>
    <property type="project" value="UniProtKB-KW"/>
</dbReference>
<dbReference type="SUPFAM" id="SSF51905">
    <property type="entry name" value="FAD/NAD(P)-binding domain"/>
    <property type="match status" value="1"/>
</dbReference>
<dbReference type="InterPro" id="IPR007419">
    <property type="entry name" value="BFD-like_2Fe2S-bd_dom"/>
</dbReference>
<organism evidence="4 5">
    <name type="scientific">Actinoplanes derwentensis</name>
    <dbReference type="NCBI Taxonomy" id="113562"/>
    <lineage>
        <taxon>Bacteria</taxon>
        <taxon>Bacillati</taxon>
        <taxon>Actinomycetota</taxon>
        <taxon>Actinomycetes</taxon>
        <taxon>Micromonosporales</taxon>
        <taxon>Micromonosporaceae</taxon>
        <taxon>Actinoplanes</taxon>
    </lineage>
</organism>
<dbReference type="STRING" id="113562.SAMN04489716_1932"/>
<reference evidence="4 5" key="1">
    <citation type="submission" date="2016-10" db="EMBL/GenBank/DDBJ databases">
        <authorList>
            <person name="de Groot N.N."/>
        </authorList>
    </citation>
    <scope>NUCLEOTIDE SEQUENCE [LARGE SCALE GENOMIC DNA]</scope>
    <source>
        <strain evidence="4 5">DSM 43941</strain>
    </source>
</reference>
<dbReference type="Gene3D" id="3.50.50.60">
    <property type="entry name" value="FAD/NAD(P)-binding domain"/>
    <property type="match status" value="2"/>
</dbReference>
<evidence type="ECO:0000259" key="2">
    <source>
        <dbReference type="Pfam" id="PF04324"/>
    </source>
</evidence>
<dbReference type="Pfam" id="PF07992">
    <property type="entry name" value="Pyr_redox_2"/>
    <property type="match status" value="1"/>
</dbReference>
<dbReference type="CDD" id="cd19946">
    <property type="entry name" value="GlpA-like_Fer2_BFD-like"/>
    <property type="match status" value="1"/>
</dbReference>
<dbReference type="PRINTS" id="PR00411">
    <property type="entry name" value="PNDRDTASEI"/>
</dbReference>
<name>A0A1H1VZI0_9ACTN</name>
<dbReference type="EMBL" id="LT629758">
    <property type="protein sequence ID" value="SDS90145.1"/>
    <property type="molecule type" value="Genomic_DNA"/>
</dbReference>
<dbReference type="AlphaFoldDB" id="A0A1H1VZI0"/>
<keyword evidence="1" id="KW-0560">Oxidoreductase</keyword>
<proteinExistence type="predicted"/>
<dbReference type="PRINTS" id="PR00368">
    <property type="entry name" value="FADPNR"/>
</dbReference>
<dbReference type="RefSeq" id="WP_092543502.1">
    <property type="nucleotide sequence ID" value="NZ_BOMJ01000013.1"/>
</dbReference>
<dbReference type="Proteomes" id="UP000198688">
    <property type="component" value="Chromosome I"/>
</dbReference>
<dbReference type="InterPro" id="IPR017224">
    <property type="entry name" value="Opine_Oxase_asu/HCN_bsu"/>
</dbReference>
<keyword evidence="5" id="KW-1185">Reference proteome</keyword>